<dbReference type="EC" id="2.1.1.181" evidence="6"/>
<evidence type="ECO:0000256" key="5">
    <source>
        <dbReference type="ARBA" id="ARBA00022691"/>
    </source>
</evidence>
<dbReference type="CDD" id="cd02440">
    <property type="entry name" value="AdoMet_MTases"/>
    <property type="match status" value="1"/>
</dbReference>
<evidence type="ECO:0000256" key="1">
    <source>
        <dbReference type="ARBA" id="ARBA00022490"/>
    </source>
</evidence>
<keyword evidence="5 6" id="KW-0949">S-adenosyl-L-methionine</keyword>
<dbReference type="Pfam" id="PF05971">
    <property type="entry name" value="Methyltransf_10"/>
    <property type="match status" value="1"/>
</dbReference>
<dbReference type="NCBIfam" id="NF008725">
    <property type="entry name" value="PRK11727.1"/>
    <property type="match status" value="1"/>
</dbReference>
<dbReference type="PANTHER" id="PTHR13393:SF0">
    <property type="entry name" value="RNA N6-ADENOSINE-METHYLTRANSFERASE METTL16"/>
    <property type="match status" value="1"/>
</dbReference>
<evidence type="ECO:0000256" key="2">
    <source>
        <dbReference type="ARBA" id="ARBA00022552"/>
    </source>
</evidence>
<evidence type="ECO:0000256" key="3">
    <source>
        <dbReference type="ARBA" id="ARBA00022603"/>
    </source>
</evidence>
<dbReference type="RefSeq" id="WP_127703852.1">
    <property type="nucleotide sequence ID" value="NZ_SACK01000002.1"/>
</dbReference>
<protein>
    <recommendedName>
        <fullName evidence="6">Ribosomal RNA large subunit methyltransferase F</fullName>
        <ecNumber evidence="6">2.1.1.181</ecNumber>
    </recommendedName>
    <alternativeName>
        <fullName evidence="6">23S rRNA mA1618 methyltransferase</fullName>
    </alternativeName>
    <alternativeName>
        <fullName evidence="6">rRNA adenine N-6-methyltransferase</fullName>
    </alternativeName>
</protein>
<gene>
    <name evidence="6 7" type="primary">rlmF</name>
    <name evidence="7" type="ORF">EOD41_05805</name>
</gene>
<dbReference type="PIRSF" id="PIRSF029038">
    <property type="entry name" value="Mtase_YbiN_prd"/>
    <property type="match status" value="1"/>
</dbReference>
<sequence>MPQAPKQPVAEKENLHPRNAHRQGYDFKKLIKTTPELAPFVKLNEHNTLSINFSDAEAVKMLNKALLLQYYNIKDWDIPEGYLCPPVPGRADYIHYIADLLAETNNGTVPTGKKMKILDIGIGANCIYPAIGTSVYGWQFVGVDIDPIAIRSARNIINVNDQLRGQVLLRQQTNRHNIFKGIVLSKEGFDVTICNPPFHASTLEAQLASVNKWNKLDANGKQKSQLNFGGQKKELWYPGGEAAFIKLMVEQSVLVAQQCLWFTTLVSKKDTLPGVYKAIKKAGAVDVRTISMSQGQKTSRIVAWTFFDEPGRKEWAETWWR</sequence>
<dbReference type="HAMAP" id="MF_01848">
    <property type="entry name" value="23SrRNA_methyltr_F"/>
    <property type="match status" value="1"/>
</dbReference>
<comment type="catalytic activity">
    <reaction evidence="6">
        <text>adenosine(1618) in 23S rRNA + S-adenosyl-L-methionine = N(6)-methyladenosine(1618) in 23S rRNA + S-adenosyl-L-homocysteine + H(+)</text>
        <dbReference type="Rhea" id="RHEA:16497"/>
        <dbReference type="Rhea" id="RHEA-COMP:10229"/>
        <dbReference type="Rhea" id="RHEA-COMP:10231"/>
        <dbReference type="ChEBI" id="CHEBI:15378"/>
        <dbReference type="ChEBI" id="CHEBI:57856"/>
        <dbReference type="ChEBI" id="CHEBI:59789"/>
        <dbReference type="ChEBI" id="CHEBI:74411"/>
        <dbReference type="ChEBI" id="CHEBI:74449"/>
        <dbReference type="EC" id="2.1.1.181"/>
    </reaction>
</comment>
<dbReference type="InterPro" id="IPR029063">
    <property type="entry name" value="SAM-dependent_MTases_sf"/>
</dbReference>
<proteinExistence type="inferred from homology"/>
<dbReference type="EMBL" id="SACK01000002">
    <property type="protein sequence ID" value="RVU01478.1"/>
    <property type="molecule type" value="Genomic_DNA"/>
</dbReference>
<accession>A0A3S2V2F8</accession>
<evidence type="ECO:0000256" key="4">
    <source>
        <dbReference type="ARBA" id="ARBA00022679"/>
    </source>
</evidence>
<keyword evidence="1 6" id="KW-0963">Cytoplasm</keyword>
<evidence type="ECO:0000256" key="6">
    <source>
        <dbReference type="HAMAP-Rule" id="MF_01848"/>
    </source>
</evidence>
<keyword evidence="3 6" id="KW-0489">Methyltransferase</keyword>
<dbReference type="InterPro" id="IPR016909">
    <property type="entry name" value="rRNA_lsu_MeTfrase_F"/>
</dbReference>
<dbReference type="OrthoDB" id="1115728at2"/>
<dbReference type="AlphaFoldDB" id="A0A3S2V2F8"/>
<dbReference type="PANTHER" id="PTHR13393">
    <property type="entry name" value="SAM-DEPENDENT METHYLTRANSFERASE"/>
    <property type="match status" value="1"/>
</dbReference>
<comment type="caution">
    <text evidence="7">The sequence shown here is derived from an EMBL/GenBank/DDBJ whole genome shotgun (WGS) entry which is preliminary data.</text>
</comment>
<dbReference type="GO" id="GO:0070475">
    <property type="term" value="P:rRNA base methylation"/>
    <property type="evidence" value="ECO:0007669"/>
    <property type="project" value="TreeGrafter"/>
</dbReference>
<comment type="function">
    <text evidence="6">Specifically methylates the adenine in position 1618 of 23S rRNA.</text>
</comment>
<dbReference type="SUPFAM" id="SSF53335">
    <property type="entry name" value="S-adenosyl-L-methionine-dependent methyltransferases"/>
    <property type="match status" value="1"/>
</dbReference>
<dbReference type="InterPro" id="IPR010286">
    <property type="entry name" value="METTL16/RlmF"/>
</dbReference>
<reference evidence="7 8" key="1">
    <citation type="submission" date="2019-01" db="EMBL/GenBank/DDBJ databases">
        <authorList>
            <person name="Chen W.-M."/>
        </authorList>
    </citation>
    <scope>NUCLEOTIDE SEQUENCE [LARGE SCALE GENOMIC DNA]</scope>
    <source>
        <strain evidence="7 8">YBJ-36</strain>
    </source>
</reference>
<keyword evidence="8" id="KW-1185">Reference proteome</keyword>
<dbReference type="Gene3D" id="3.40.50.150">
    <property type="entry name" value="Vaccinia Virus protein VP39"/>
    <property type="match status" value="1"/>
</dbReference>
<keyword evidence="4 6" id="KW-0808">Transferase</keyword>
<keyword evidence="2 6" id="KW-0698">rRNA processing</keyword>
<dbReference type="GO" id="GO:0052907">
    <property type="term" value="F:23S rRNA (adenine(1618)-N(6))-methyltransferase activity"/>
    <property type="evidence" value="ECO:0007669"/>
    <property type="project" value="UniProtKB-EC"/>
</dbReference>
<name>A0A3S2V2F8_9SPHI</name>
<organism evidence="7 8">
    <name type="scientific">Mucilaginibacter limnophilus</name>
    <dbReference type="NCBI Taxonomy" id="1932778"/>
    <lineage>
        <taxon>Bacteria</taxon>
        <taxon>Pseudomonadati</taxon>
        <taxon>Bacteroidota</taxon>
        <taxon>Sphingobacteriia</taxon>
        <taxon>Sphingobacteriales</taxon>
        <taxon>Sphingobacteriaceae</taxon>
        <taxon>Mucilaginibacter</taxon>
    </lineage>
</organism>
<evidence type="ECO:0000313" key="7">
    <source>
        <dbReference type="EMBL" id="RVU01478.1"/>
    </source>
</evidence>
<dbReference type="Proteomes" id="UP000282759">
    <property type="component" value="Unassembled WGS sequence"/>
</dbReference>
<comment type="subcellular location">
    <subcellularLocation>
        <location evidence="6">Cytoplasm</location>
    </subcellularLocation>
</comment>
<comment type="similarity">
    <text evidence="6">Belongs to the methyltransferase superfamily. METTL16/RlmF family.</text>
</comment>
<dbReference type="GO" id="GO:0005737">
    <property type="term" value="C:cytoplasm"/>
    <property type="evidence" value="ECO:0007669"/>
    <property type="project" value="UniProtKB-SubCell"/>
</dbReference>
<evidence type="ECO:0000313" key="8">
    <source>
        <dbReference type="Proteomes" id="UP000282759"/>
    </source>
</evidence>